<name>A0A0B2APP4_9MICC</name>
<dbReference type="EMBL" id="JTDL01000092">
    <property type="protein sequence ID" value="KHL03823.1"/>
    <property type="molecule type" value="Genomic_DNA"/>
</dbReference>
<dbReference type="RefSeq" id="WP_043122263.1">
    <property type="nucleotide sequence ID" value="NZ_JTDL01000092.1"/>
</dbReference>
<gene>
    <name evidence="2" type="ORF">LK10_08315</name>
</gene>
<evidence type="ECO:0000313" key="2">
    <source>
        <dbReference type="EMBL" id="KHL03823.1"/>
    </source>
</evidence>
<reference evidence="2 3" key="1">
    <citation type="submission" date="2014-09" db="EMBL/GenBank/DDBJ databases">
        <title>Genome sequence of Sinomonas sp. MUSC 117.</title>
        <authorList>
            <person name="Lee L.-H."/>
        </authorList>
    </citation>
    <scope>NUCLEOTIDE SEQUENCE [LARGE SCALE GENOMIC DNA]</scope>
    <source>
        <strain evidence="2 3">MUSC 117</strain>
    </source>
</reference>
<keyword evidence="3" id="KW-1185">Reference proteome</keyword>
<proteinExistence type="predicted"/>
<evidence type="ECO:0000313" key="3">
    <source>
        <dbReference type="Proteomes" id="UP000030982"/>
    </source>
</evidence>
<comment type="caution">
    <text evidence="2">The sequence shown here is derived from an EMBL/GenBank/DDBJ whole genome shotgun (WGS) entry which is preliminary data.</text>
</comment>
<sequence>MPVLGSSGLCQQGALLGREVELLEGVDVARFVQRAAQDPGDRHPGGGSDNIASFMLDFGP</sequence>
<feature type="region of interest" description="Disordered" evidence="1">
    <location>
        <begin position="36"/>
        <end position="60"/>
    </location>
</feature>
<protein>
    <submittedName>
        <fullName evidence="2">Uncharacterized protein</fullName>
    </submittedName>
</protein>
<accession>A0A0B2APP4</accession>
<dbReference type="AlphaFoldDB" id="A0A0B2APP4"/>
<evidence type="ECO:0000256" key="1">
    <source>
        <dbReference type="SAM" id="MobiDB-lite"/>
    </source>
</evidence>
<dbReference type="Proteomes" id="UP000030982">
    <property type="component" value="Unassembled WGS sequence"/>
</dbReference>
<organism evidence="2 3">
    <name type="scientific">Sinomonas humi</name>
    <dbReference type="NCBI Taxonomy" id="1338436"/>
    <lineage>
        <taxon>Bacteria</taxon>
        <taxon>Bacillati</taxon>
        <taxon>Actinomycetota</taxon>
        <taxon>Actinomycetes</taxon>
        <taxon>Micrococcales</taxon>
        <taxon>Micrococcaceae</taxon>
        <taxon>Sinomonas</taxon>
    </lineage>
</organism>